<organism evidence="2 3">
    <name type="scientific">Mycolicibacterium neoaurum</name>
    <name type="common">Mycobacterium neoaurum</name>
    <dbReference type="NCBI Taxonomy" id="1795"/>
    <lineage>
        <taxon>Bacteria</taxon>
        <taxon>Bacillati</taxon>
        <taxon>Actinomycetota</taxon>
        <taxon>Actinomycetes</taxon>
        <taxon>Mycobacteriales</taxon>
        <taxon>Mycobacteriaceae</taxon>
        <taxon>Mycolicibacterium</taxon>
    </lineage>
</organism>
<protein>
    <submittedName>
        <fullName evidence="2">Uncharacterized protein</fullName>
    </submittedName>
</protein>
<feature type="compositionally biased region" description="Polar residues" evidence="1">
    <location>
        <begin position="70"/>
        <end position="79"/>
    </location>
</feature>
<dbReference type="EMBL" id="LK021343">
    <property type="protein sequence ID" value="CDQ47262.1"/>
    <property type="molecule type" value="Genomic_DNA"/>
</dbReference>
<dbReference type="RefSeq" id="WP_030132812.1">
    <property type="nucleotide sequence ID" value="NZ_JAKNRE010000001.1"/>
</dbReference>
<gene>
    <name evidence="2" type="ORF">BN1047_05182</name>
</gene>
<dbReference type="Proteomes" id="UP000028864">
    <property type="component" value="Unassembled WGS sequence"/>
</dbReference>
<accession>A0AAV2WTL9</accession>
<name>A0AAV2WTL9_MYCNE</name>
<sequence>MSWLLVCFIPGLLMLATFGLERLESGLERETAAVRRRDVRERTQPIRPVPLEYAGLPTRPAPAGRANPQFPATRQANRV</sequence>
<reference evidence="2" key="1">
    <citation type="submission" date="2014-05" db="EMBL/GenBank/DDBJ databases">
        <authorList>
            <person name="Urmite Genomes"/>
        </authorList>
    </citation>
    <scope>NUCLEOTIDE SEQUENCE</scope>
    <source>
        <strain evidence="2">DSM 44074</strain>
    </source>
</reference>
<evidence type="ECO:0000313" key="3">
    <source>
        <dbReference type="Proteomes" id="UP000028864"/>
    </source>
</evidence>
<feature type="region of interest" description="Disordered" evidence="1">
    <location>
        <begin position="49"/>
        <end position="79"/>
    </location>
</feature>
<evidence type="ECO:0000256" key="1">
    <source>
        <dbReference type="SAM" id="MobiDB-lite"/>
    </source>
</evidence>
<reference evidence="2" key="2">
    <citation type="submission" date="2015-09" db="EMBL/GenBank/DDBJ databases">
        <title>Draft genome sequence of Mycobacterium neoaurum DSM 44074.</title>
        <authorList>
            <person name="Croce O."/>
            <person name="Robert C."/>
            <person name="Raoult D."/>
            <person name="Drancourt M."/>
        </authorList>
    </citation>
    <scope>NUCLEOTIDE SEQUENCE</scope>
    <source>
        <strain evidence="2">DSM 44074</strain>
    </source>
</reference>
<proteinExistence type="predicted"/>
<dbReference type="AlphaFoldDB" id="A0AAV2WTL9"/>
<evidence type="ECO:0000313" key="2">
    <source>
        <dbReference type="EMBL" id="CDQ47262.1"/>
    </source>
</evidence>